<keyword evidence="6" id="KW-0158">Chromosome</keyword>
<dbReference type="InterPro" id="IPR048343">
    <property type="entry name" value="ZW10_C"/>
</dbReference>
<dbReference type="GO" id="GO:1990423">
    <property type="term" value="C:RZZ complex"/>
    <property type="evidence" value="ECO:0007669"/>
    <property type="project" value="TreeGrafter"/>
</dbReference>
<feature type="domain" description="Centromere/kinetochore protein zw10 N-terminal" evidence="24">
    <location>
        <begin position="153"/>
        <end position="191"/>
    </location>
</feature>
<evidence type="ECO:0000259" key="25">
    <source>
        <dbReference type="Pfam" id="PF20665"/>
    </source>
</evidence>
<evidence type="ECO:0000259" key="27">
    <source>
        <dbReference type="Pfam" id="PF22766"/>
    </source>
</evidence>
<dbReference type="Proteomes" id="UP001333110">
    <property type="component" value="Unassembled WGS sequence"/>
</dbReference>
<evidence type="ECO:0000256" key="6">
    <source>
        <dbReference type="ARBA" id="ARBA00022454"/>
    </source>
</evidence>
<keyword evidence="12" id="KW-0995">Kinetochore</keyword>
<evidence type="ECO:0000259" key="24">
    <source>
        <dbReference type="Pfam" id="PF06248"/>
    </source>
</evidence>
<evidence type="ECO:0000256" key="22">
    <source>
        <dbReference type="ARBA" id="ARBA00069312"/>
    </source>
</evidence>
<dbReference type="GO" id="GO:0005789">
    <property type="term" value="C:endoplasmic reticulum membrane"/>
    <property type="evidence" value="ECO:0007669"/>
    <property type="project" value="UniProtKB-SubCell"/>
</dbReference>
<evidence type="ECO:0000259" key="26">
    <source>
        <dbReference type="Pfam" id="PF20666"/>
    </source>
</evidence>
<evidence type="ECO:0000256" key="2">
    <source>
        <dbReference type="ARBA" id="ARBA00004406"/>
    </source>
</evidence>
<evidence type="ECO:0000256" key="8">
    <source>
        <dbReference type="ARBA" id="ARBA00022553"/>
    </source>
</evidence>
<evidence type="ECO:0000256" key="3">
    <source>
        <dbReference type="ARBA" id="ARBA00004629"/>
    </source>
</evidence>
<evidence type="ECO:0000256" key="18">
    <source>
        <dbReference type="ARBA" id="ARBA00023212"/>
    </source>
</evidence>
<evidence type="ECO:0000256" key="11">
    <source>
        <dbReference type="ARBA" id="ARBA00022824"/>
    </source>
</evidence>
<evidence type="ECO:0000256" key="15">
    <source>
        <dbReference type="ARBA" id="ARBA00022990"/>
    </source>
</evidence>
<dbReference type="Pfam" id="PF20665">
    <property type="entry name" value="Zw10_middle"/>
    <property type="match status" value="1"/>
</dbReference>
<feature type="domain" description="Centromere/kinetochore protein zw10 N-terminal" evidence="24">
    <location>
        <begin position="75"/>
        <end position="127"/>
    </location>
</feature>
<feature type="domain" description="ZW10 C-terminal helical" evidence="27">
    <location>
        <begin position="695"/>
        <end position="849"/>
    </location>
</feature>
<sequence>MAAPAGSLVAAVLAHSGRLDKEDLGTRIGRLSRRVEELKAGQERGAVGDKRGLRGGPGGRRPRAARLVAGPALRRAASAPGEVCNMINKKYNEFLPSMQSAEDLVSQVDGLSSNIDLLKAGIENEVTAWSSLGAVVDAIRFHPKPVGPPPILVQQDLNVAVAEFTELKQQLERDTLVLSILKKLQEFDTAIKEYNTALLEKKYVAAAQQLEKARSSLKMLESRKGFELKILKALGTELTVQTQNMLYHLGEEWQKLTVWKLPPSKESSSLESVMHSELHLRTVPSKEEDIAGPPVVSVLQAFAVLGELHTKLKIFGQLLLKYILKPLISYPSLQPFTEEQSDVFILRFKSEEPNLDHSSPMEVFDKIKLIFEVLHKYLLNVPLEQPAEDKKECRVTLAELLGDMIWEELSDCLIQNCLVNSIPTNSSKLEQYIEVIKSTEEFEKALKNMQFLKGDTTDLLKYARNVNSHFANKKCQDVIVAARNLMTSEIHNTVKITPDSCVALPRLPDPGAGDHLKMQKTSKLLHNDMVNLENETKLSQYTFSLPTCRISSSVEKLMELAYQTLLEATASTDQCCIQLFCSVRNIFQLFYDVVPTYHKENLQKLPQLAAIHHNNCMYIAHHLLTLGHQFRYRLTNILCDGAATFVDLVPGFRRLGMECFLAQMRVQKGEILERLSSARNFSNMDDEENYCAANKAIRQVLHQLKRLGKVWQDVLPVNVYCKAMGTLLNTALSEIVTRIAALEDISAEDADRLYSLCRTMVEEGPQVFTPLPEDDKNKTYQEEVPVYVQKWMTFKELMIILQANLQEIVDQWADGKGPLAAEFSAAEVKSLIRALFQNTERRAAALAKIK</sequence>
<comment type="similarity">
    <text evidence="4">Belongs to the ZW10 family.</text>
</comment>
<keyword evidence="17" id="KW-0472">Membrane</keyword>
<accession>A0AAN7N6N6</accession>
<evidence type="ECO:0000256" key="9">
    <source>
        <dbReference type="ARBA" id="ARBA00022618"/>
    </source>
</evidence>
<dbReference type="FunFam" id="1.10.357.150:FF:000001">
    <property type="entry name" value="centromere/kinetochore protein zw10 homolog"/>
    <property type="match status" value="1"/>
</dbReference>
<evidence type="ECO:0000256" key="1">
    <source>
        <dbReference type="ARBA" id="ARBA00004186"/>
    </source>
</evidence>
<gene>
    <name evidence="28" type="ORF">QYF61_016989</name>
</gene>
<dbReference type="GO" id="GO:0006888">
    <property type="term" value="P:endoplasmic reticulum to Golgi vesicle-mediated transport"/>
    <property type="evidence" value="ECO:0007669"/>
    <property type="project" value="TreeGrafter"/>
</dbReference>
<evidence type="ECO:0000256" key="4">
    <source>
        <dbReference type="ARBA" id="ARBA00006245"/>
    </source>
</evidence>
<dbReference type="PANTHER" id="PTHR12205">
    <property type="entry name" value="CENTROMERE/KINETOCHORE PROTEIN ZW10"/>
    <property type="match status" value="1"/>
</dbReference>
<dbReference type="InterPro" id="IPR046362">
    <property type="entry name" value="Zw10/DSL1_C_sf"/>
</dbReference>
<evidence type="ECO:0000256" key="16">
    <source>
        <dbReference type="ARBA" id="ARBA00023054"/>
    </source>
</evidence>
<dbReference type="InterPro" id="IPR055148">
    <property type="entry name" value="ZW10_C_2"/>
</dbReference>
<reference evidence="28 29" key="1">
    <citation type="journal article" date="2023" name="J. Hered.">
        <title>Chromosome-level genome of the wood stork (Mycteria americana) provides insight into avian chromosome evolution.</title>
        <authorList>
            <person name="Flamio R. Jr."/>
            <person name="Ramstad K.M."/>
        </authorList>
    </citation>
    <scope>NUCLEOTIDE SEQUENCE [LARGE SCALE GENOMIC DNA]</scope>
    <source>
        <strain evidence="28">JAX WOST 10</strain>
    </source>
</reference>
<keyword evidence="10" id="KW-0498">Mitosis</keyword>
<feature type="domain" description="Centromere/kinetochore protein zw10 C-terminal" evidence="26">
    <location>
        <begin position="543"/>
        <end position="673"/>
    </location>
</feature>
<evidence type="ECO:0000256" key="21">
    <source>
        <dbReference type="ARBA" id="ARBA00065852"/>
    </source>
</evidence>
<evidence type="ECO:0000313" key="28">
    <source>
        <dbReference type="EMBL" id="KAK4809557.1"/>
    </source>
</evidence>
<keyword evidence="15" id="KW-0007">Acetylation</keyword>
<keyword evidence="13" id="KW-0931">ER-Golgi transport</keyword>
<evidence type="ECO:0000256" key="13">
    <source>
        <dbReference type="ARBA" id="ARBA00022892"/>
    </source>
</evidence>
<dbReference type="GO" id="GO:0005819">
    <property type="term" value="C:spindle"/>
    <property type="evidence" value="ECO:0007669"/>
    <property type="project" value="UniProtKB-SubCell"/>
</dbReference>
<comment type="subunit">
    <text evidence="21">Interacts with NBAS and KNTC1/ROD; the interactions are mutually exclusive and indicative for its association in two different vesicle tethering complexes. Component of the RZZ complex composed of KNTC1/ROD, ZW10 and ZWILCH. Component of the NRZ complex composed of NBAS, ZW10 and RINT1/TIP20L; NRZ associates with SNAREs STX18, USE1L, BNIP1/SEC20L and SEC22B (the assembly has been described as syntaxin 18 complex). Interacts directly with RINT1/TIP20L bound to BNIP1/SEC20L. Interacts with C19orf25 and ZWINT. Interacts with ZFYVE1. Interacts with RAB18 and this interaction is enhanced in the presence of ZFYVE1.</text>
</comment>
<keyword evidence="11" id="KW-0256">Endoplasmic reticulum</keyword>
<comment type="caution">
    <text evidence="28">The sequence shown here is derived from an EMBL/GenBank/DDBJ whole genome shotgun (WGS) entry which is preliminary data.</text>
</comment>
<dbReference type="GO" id="GO:0005634">
    <property type="term" value="C:nucleus"/>
    <property type="evidence" value="ECO:0007669"/>
    <property type="project" value="InterPro"/>
</dbReference>
<dbReference type="PANTHER" id="PTHR12205:SF0">
    <property type="entry name" value="CENTROMERE_KINETOCHORE PROTEIN ZW10 HOMOLOG"/>
    <property type="match status" value="1"/>
</dbReference>
<keyword evidence="18" id="KW-0206">Cytoskeleton</keyword>
<evidence type="ECO:0000256" key="20">
    <source>
        <dbReference type="ARBA" id="ARBA00023328"/>
    </source>
</evidence>
<feature type="region of interest" description="Disordered" evidence="23">
    <location>
        <begin position="39"/>
        <end position="63"/>
    </location>
</feature>
<evidence type="ECO:0000256" key="12">
    <source>
        <dbReference type="ARBA" id="ARBA00022838"/>
    </source>
</evidence>
<keyword evidence="8" id="KW-0597">Phosphoprotein</keyword>
<evidence type="ECO:0000256" key="17">
    <source>
        <dbReference type="ARBA" id="ARBA00023136"/>
    </source>
</evidence>
<dbReference type="Pfam" id="PF22766">
    <property type="entry name" value="ZW10_C2"/>
    <property type="match status" value="1"/>
</dbReference>
<dbReference type="GO" id="GO:0051301">
    <property type="term" value="P:cell division"/>
    <property type="evidence" value="ECO:0007669"/>
    <property type="project" value="UniProtKB-KW"/>
</dbReference>
<organism evidence="28 29">
    <name type="scientific">Mycteria americana</name>
    <name type="common">Wood stork</name>
    <dbReference type="NCBI Taxonomy" id="33587"/>
    <lineage>
        <taxon>Eukaryota</taxon>
        <taxon>Metazoa</taxon>
        <taxon>Chordata</taxon>
        <taxon>Craniata</taxon>
        <taxon>Vertebrata</taxon>
        <taxon>Euteleostomi</taxon>
        <taxon>Archelosauria</taxon>
        <taxon>Archosauria</taxon>
        <taxon>Dinosauria</taxon>
        <taxon>Saurischia</taxon>
        <taxon>Theropoda</taxon>
        <taxon>Coelurosauria</taxon>
        <taxon>Aves</taxon>
        <taxon>Neognathae</taxon>
        <taxon>Neoaves</taxon>
        <taxon>Aequornithes</taxon>
        <taxon>Ciconiiformes</taxon>
        <taxon>Ciconiidae</taxon>
        <taxon>Mycteria</taxon>
    </lineage>
</organism>
<protein>
    <recommendedName>
        <fullName evidence="22">Centromere/kinetochore protein zw10 homolog</fullName>
    </recommendedName>
</protein>
<keyword evidence="5" id="KW-0813">Transport</keyword>
<feature type="domain" description="Centromere/kinetochore protein zw10 middle" evidence="25">
    <location>
        <begin position="249"/>
        <end position="486"/>
    </location>
</feature>
<evidence type="ECO:0000256" key="7">
    <source>
        <dbReference type="ARBA" id="ARBA00022490"/>
    </source>
</evidence>
<comment type="subcellular location">
    <subcellularLocation>
        <location evidence="3">Chromosome</location>
        <location evidence="3">Centromere</location>
        <location evidence="3">Kinetochore</location>
    </subcellularLocation>
    <subcellularLocation>
        <location evidence="1">Cytoplasm</location>
        <location evidence="1">Cytoskeleton</location>
        <location evidence="1">Spindle</location>
    </subcellularLocation>
    <subcellularLocation>
        <location evidence="2">Endoplasmic reticulum membrane</location>
        <topology evidence="2">Peripheral membrane protein</topology>
    </subcellularLocation>
</comment>
<evidence type="ECO:0000313" key="29">
    <source>
        <dbReference type="Proteomes" id="UP001333110"/>
    </source>
</evidence>
<keyword evidence="9" id="KW-0132">Cell division</keyword>
<dbReference type="InterPro" id="IPR009361">
    <property type="entry name" value="Zw10_N"/>
</dbReference>
<dbReference type="Pfam" id="PF06248">
    <property type="entry name" value="Zw10_N"/>
    <property type="match status" value="2"/>
</dbReference>
<dbReference type="GO" id="GO:0007094">
    <property type="term" value="P:mitotic spindle assembly checkpoint signaling"/>
    <property type="evidence" value="ECO:0007669"/>
    <property type="project" value="TreeGrafter"/>
</dbReference>
<name>A0AAN7N6N6_MYCAM</name>
<dbReference type="Pfam" id="PF20666">
    <property type="entry name" value="ZW10_C"/>
    <property type="match status" value="1"/>
</dbReference>
<proteinExistence type="inferred from homology"/>
<evidence type="ECO:0000256" key="10">
    <source>
        <dbReference type="ARBA" id="ARBA00022776"/>
    </source>
</evidence>
<keyword evidence="14" id="KW-0653">Protein transport</keyword>
<dbReference type="AlphaFoldDB" id="A0AAN7N6N6"/>
<evidence type="ECO:0000256" key="23">
    <source>
        <dbReference type="SAM" id="MobiDB-lite"/>
    </source>
</evidence>
<dbReference type="EMBL" id="JAUNZN010000021">
    <property type="protein sequence ID" value="KAK4809557.1"/>
    <property type="molecule type" value="Genomic_DNA"/>
</dbReference>
<keyword evidence="29" id="KW-1185">Reference proteome</keyword>
<dbReference type="GO" id="GO:0015031">
    <property type="term" value="P:protein transport"/>
    <property type="evidence" value="ECO:0007669"/>
    <property type="project" value="UniProtKB-KW"/>
</dbReference>
<keyword evidence="7" id="KW-0963">Cytoplasm</keyword>
<keyword evidence="20" id="KW-0137">Centromere</keyword>
<evidence type="ECO:0000256" key="14">
    <source>
        <dbReference type="ARBA" id="ARBA00022927"/>
    </source>
</evidence>
<evidence type="ECO:0000256" key="19">
    <source>
        <dbReference type="ARBA" id="ARBA00023306"/>
    </source>
</evidence>
<dbReference type="InterPro" id="IPR048344">
    <property type="entry name" value="Zw10_middle"/>
</dbReference>
<evidence type="ECO:0000256" key="5">
    <source>
        <dbReference type="ARBA" id="ARBA00022448"/>
    </source>
</evidence>
<keyword evidence="19" id="KW-0131">Cell cycle</keyword>
<dbReference type="Gene3D" id="1.10.357.150">
    <property type="match status" value="1"/>
</dbReference>
<feature type="compositionally biased region" description="Basic and acidic residues" evidence="23">
    <location>
        <begin position="39"/>
        <end position="52"/>
    </location>
</feature>
<keyword evidence="16" id="KW-0175">Coiled coil</keyword>